<name>A0A4R8A3X5_9ACTN</name>
<gene>
    <name evidence="2" type="ORF">EV650_3230</name>
</gene>
<feature type="transmembrane region" description="Helical" evidence="1">
    <location>
        <begin position="62"/>
        <end position="82"/>
    </location>
</feature>
<dbReference type="OrthoDB" id="3823166at2"/>
<evidence type="ECO:0000313" key="2">
    <source>
        <dbReference type="EMBL" id="TDW24351.1"/>
    </source>
</evidence>
<comment type="caution">
    <text evidence="2">The sequence shown here is derived from an EMBL/GenBank/DDBJ whole genome shotgun (WGS) entry which is preliminary data.</text>
</comment>
<organism evidence="2 3">
    <name type="scientific">Kribbella kalugense</name>
    <dbReference type="NCBI Taxonomy" id="2512221"/>
    <lineage>
        <taxon>Bacteria</taxon>
        <taxon>Bacillati</taxon>
        <taxon>Actinomycetota</taxon>
        <taxon>Actinomycetes</taxon>
        <taxon>Propionibacteriales</taxon>
        <taxon>Kribbellaceae</taxon>
        <taxon>Kribbella</taxon>
    </lineage>
</organism>
<evidence type="ECO:0000313" key="3">
    <source>
        <dbReference type="Proteomes" id="UP000295447"/>
    </source>
</evidence>
<sequence>MFKSVSSSLLWRGLLAVAIGVVSVAWPNVTVGAMVILFAVYAFIAAAADGARAFAGRSAGPVIGYLLLALLDVVAGIAAIAWPGITALVLTIWIAAWAFVSGVIEVAMAFRQGEEAGERAMWALTGLVSIALGVVLAIRPDLGAVSLAAVFGLFSIVYGVSTLVLSAQLRKAGSATQNLAESVG</sequence>
<dbReference type="RefSeq" id="WP_134119536.1">
    <property type="nucleotide sequence ID" value="NZ_SODF01000001.1"/>
</dbReference>
<dbReference type="InterPro" id="IPR052712">
    <property type="entry name" value="Acid_resist_chaperone_HdeD"/>
</dbReference>
<accession>A0A4R8A3X5</accession>
<dbReference type="EMBL" id="SODF01000001">
    <property type="protein sequence ID" value="TDW24351.1"/>
    <property type="molecule type" value="Genomic_DNA"/>
</dbReference>
<feature type="transmembrane region" description="Helical" evidence="1">
    <location>
        <begin position="144"/>
        <end position="165"/>
    </location>
</feature>
<feature type="transmembrane region" description="Helical" evidence="1">
    <location>
        <begin position="88"/>
        <end position="108"/>
    </location>
</feature>
<dbReference type="PANTHER" id="PTHR34989">
    <property type="entry name" value="PROTEIN HDED"/>
    <property type="match status" value="1"/>
</dbReference>
<keyword evidence="1" id="KW-0812">Transmembrane</keyword>
<keyword evidence="1" id="KW-1133">Transmembrane helix</keyword>
<feature type="transmembrane region" description="Helical" evidence="1">
    <location>
        <begin position="120"/>
        <end position="138"/>
    </location>
</feature>
<proteinExistence type="predicted"/>
<keyword evidence="3" id="KW-1185">Reference proteome</keyword>
<feature type="transmembrane region" description="Helical" evidence="1">
    <location>
        <begin position="9"/>
        <end position="26"/>
    </location>
</feature>
<reference evidence="2 3" key="1">
    <citation type="submission" date="2019-03" db="EMBL/GenBank/DDBJ databases">
        <title>Genomic Encyclopedia of Type Strains, Phase III (KMG-III): the genomes of soil and plant-associated and newly described type strains.</title>
        <authorList>
            <person name="Whitman W."/>
        </authorList>
    </citation>
    <scope>NUCLEOTIDE SEQUENCE [LARGE SCALE GENOMIC DNA]</scope>
    <source>
        <strain evidence="2 3">VKM Ac-2570</strain>
    </source>
</reference>
<protein>
    <submittedName>
        <fullName evidence="2">Uncharacterized membrane protein HdeD (DUF308 family)</fullName>
    </submittedName>
</protein>
<evidence type="ECO:0000256" key="1">
    <source>
        <dbReference type="SAM" id="Phobius"/>
    </source>
</evidence>
<keyword evidence="1" id="KW-0472">Membrane</keyword>
<dbReference type="Proteomes" id="UP000295447">
    <property type="component" value="Unassembled WGS sequence"/>
</dbReference>
<dbReference type="GO" id="GO:0005886">
    <property type="term" value="C:plasma membrane"/>
    <property type="evidence" value="ECO:0007669"/>
    <property type="project" value="TreeGrafter"/>
</dbReference>
<dbReference type="Pfam" id="PF03729">
    <property type="entry name" value="DUF308"/>
    <property type="match status" value="1"/>
</dbReference>
<dbReference type="AlphaFoldDB" id="A0A4R8A3X5"/>
<dbReference type="InterPro" id="IPR005325">
    <property type="entry name" value="DUF308_memb"/>
</dbReference>
<dbReference type="PANTHER" id="PTHR34989:SF1">
    <property type="entry name" value="PROTEIN HDED"/>
    <property type="match status" value="1"/>
</dbReference>